<dbReference type="Proteomes" id="UP001154114">
    <property type="component" value="Chromosome 6"/>
</dbReference>
<dbReference type="Gene3D" id="3.40.250.10">
    <property type="entry name" value="Rhodanese-like domain"/>
    <property type="match status" value="1"/>
</dbReference>
<proteinExistence type="predicted"/>
<dbReference type="SUPFAM" id="SSF52821">
    <property type="entry name" value="Rhodanese/Cell cycle control phosphatase"/>
    <property type="match status" value="1"/>
</dbReference>
<dbReference type="Pfam" id="PF00581">
    <property type="entry name" value="Rhodanese"/>
    <property type="match status" value="1"/>
</dbReference>
<protein>
    <recommendedName>
        <fullName evidence="1">Rhodanese domain-containing protein</fullName>
    </recommendedName>
</protein>
<accession>A0A9P0C5H0</accession>
<dbReference type="AlphaFoldDB" id="A0A9P0C5H0"/>
<gene>
    <name evidence="2" type="ORF">CINC_LOCUS11545</name>
</gene>
<dbReference type="EMBL" id="LR824009">
    <property type="protein sequence ID" value="CAH0605573.1"/>
    <property type="molecule type" value="Genomic_DNA"/>
</dbReference>
<organism evidence="2 3">
    <name type="scientific">Chrysodeixis includens</name>
    <name type="common">Soybean looper</name>
    <name type="synonym">Pseudoplusia includens</name>
    <dbReference type="NCBI Taxonomy" id="689277"/>
    <lineage>
        <taxon>Eukaryota</taxon>
        <taxon>Metazoa</taxon>
        <taxon>Ecdysozoa</taxon>
        <taxon>Arthropoda</taxon>
        <taxon>Hexapoda</taxon>
        <taxon>Insecta</taxon>
        <taxon>Pterygota</taxon>
        <taxon>Neoptera</taxon>
        <taxon>Endopterygota</taxon>
        <taxon>Lepidoptera</taxon>
        <taxon>Glossata</taxon>
        <taxon>Ditrysia</taxon>
        <taxon>Noctuoidea</taxon>
        <taxon>Noctuidae</taxon>
        <taxon>Plusiinae</taxon>
        <taxon>Chrysodeixis</taxon>
    </lineage>
</organism>
<evidence type="ECO:0000259" key="1">
    <source>
        <dbReference type="PROSITE" id="PS50206"/>
    </source>
</evidence>
<dbReference type="InterPro" id="IPR036873">
    <property type="entry name" value="Rhodanese-like_dom_sf"/>
</dbReference>
<name>A0A9P0C5H0_CHRIL</name>
<sequence length="165" mass="18784">MCLIMLSRLNIGRIIPSSFHVVKSAVKTNIRLCFKQNVSRTATYGPPFRFANIEIRRLYSVQTEKENERQTVDFEYVKRATSNASTLIIDVREPDEVKEHGKIPNSVNIPLANVSPALGLMTEKEFQETYKVPKPAKDNELIFHCMIGKRSAKAQQNALDLGYKK</sequence>
<dbReference type="PANTHER" id="PTHR44086:SF10">
    <property type="entry name" value="THIOSULFATE SULFURTRANSFERASE_RHODANESE-LIKE DOMAIN-CONTAINING PROTEIN 3"/>
    <property type="match status" value="1"/>
</dbReference>
<keyword evidence="3" id="KW-1185">Reference proteome</keyword>
<dbReference type="SMART" id="SM00450">
    <property type="entry name" value="RHOD"/>
    <property type="match status" value="1"/>
</dbReference>
<dbReference type="InterPro" id="IPR001763">
    <property type="entry name" value="Rhodanese-like_dom"/>
</dbReference>
<feature type="domain" description="Rhodanese" evidence="1">
    <location>
        <begin position="82"/>
        <end position="165"/>
    </location>
</feature>
<dbReference type="PROSITE" id="PS50206">
    <property type="entry name" value="RHODANESE_3"/>
    <property type="match status" value="1"/>
</dbReference>
<evidence type="ECO:0000313" key="3">
    <source>
        <dbReference type="Proteomes" id="UP001154114"/>
    </source>
</evidence>
<dbReference type="OrthoDB" id="566238at2759"/>
<reference evidence="2" key="1">
    <citation type="submission" date="2021-12" db="EMBL/GenBank/DDBJ databases">
        <authorList>
            <person name="King R."/>
        </authorList>
    </citation>
    <scope>NUCLEOTIDE SEQUENCE</scope>
</reference>
<evidence type="ECO:0000313" key="2">
    <source>
        <dbReference type="EMBL" id="CAH0605573.1"/>
    </source>
</evidence>
<dbReference type="PANTHER" id="PTHR44086">
    <property type="entry name" value="THIOSULFATE SULFURTRANSFERASE RDL2, MITOCHONDRIAL-RELATED"/>
    <property type="match status" value="1"/>
</dbReference>